<evidence type="ECO:0000256" key="2">
    <source>
        <dbReference type="ARBA" id="ARBA00022679"/>
    </source>
</evidence>
<name>A0A6J0BF15_NEOLC</name>
<protein>
    <submittedName>
        <fullName evidence="10">Uronyl 2-sulfotransferase-like</fullName>
    </submittedName>
</protein>
<dbReference type="Gene3D" id="3.40.50.300">
    <property type="entry name" value="P-loop containing nucleotide triphosphate hydrolases"/>
    <property type="match status" value="2"/>
</dbReference>
<dbReference type="InParanoid" id="A0A6J0BF15"/>
<dbReference type="InterPro" id="IPR007734">
    <property type="entry name" value="Heparan_SO4_2-O-STrfase"/>
</dbReference>
<comment type="subcellular location">
    <subcellularLocation>
        <location evidence="1">Golgi apparatus membrane</location>
        <topology evidence="1">Single-pass type II membrane protein</topology>
    </subcellularLocation>
</comment>
<dbReference type="OrthoDB" id="10019582at2759"/>
<organism evidence="10">
    <name type="scientific">Neodiprion lecontei</name>
    <name type="common">Redheaded pine sawfly</name>
    <dbReference type="NCBI Taxonomy" id="441921"/>
    <lineage>
        <taxon>Eukaryota</taxon>
        <taxon>Metazoa</taxon>
        <taxon>Ecdysozoa</taxon>
        <taxon>Arthropoda</taxon>
        <taxon>Hexapoda</taxon>
        <taxon>Insecta</taxon>
        <taxon>Pterygota</taxon>
        <taxon>Neoptera</taxon>
        <taxon>Endopterygota</taxon>
        <taxon>Hymenoptera</taxon>
        <taxon>Tenthredinoidea</taxon>
        <taxon>Diprionidae</taxon>
        <taxon>Diprioninae</taxon>
        <taxon>Neodiprion</taxon>
    </lineage>
</organism>
<keyword evidence="2" id="KW-0808">Transferase</keyword>
<dbReference type="RefSeq" id="XP_015513420.2">
    <property type="nucleotide sequence ID" value="XM_015657934.2"/>
</dbReference>
<evidence type="ECO:0000256" key="8">
    <source>
        <dbReference type="ARBA" id="ARBA00023180"/>
    </source>
</evidence>
<sequence length="315" mass="35572">MRRSNTNLLTSLIACLTVAFIVFNKAIMQPEHLSSKVSLPMTTDADKYSSSLQINNSRRDYSQAHRHVTPSLAELGGRRSIPEMSENTLMVTRILGAGSELLVLILQRLQGRNAFKHIRLPSGDDNLLTTLQQELLVEDITTIIRQEAVPLTFDADVRFLNFSAFGRQAPTYISMVRDPLDPKVLRSFQKDDAAELRYCGAIAHFCGQDPRCTNENRTWAMAEAQANVERWYPVVGLLEYIGPTLKTLERSFSYFFKGATDVYSELQVKRKIDVPWKSKIQAALEGKLLIGPLAKEVEFYLWLKSRLLCPKCGNG</sequence>
<evidence type="ECO:0000256" key="6">
    <source>
        <dbReference type="ARBA" id="ARBA00023034"/>
    </source>
</evidence>
<evidence type="ECO:0000256" key="1">
    <source>
        <dbReference type="ARBA" id="ARBA00004323"/>
    </source>
</evidence>
<accession>A0A6J0BF15</accession>
<keyword evidence="6" id="KW-0333">Golgi apparatus</keyword>
<evidence type="ECO:0000313" key="9">
    <source>
        <dbReference type="Proteomes" id="UP000829291"/>
    </source>
</evidence>
<dbReference type="InterPro" id="IPR027417">
    <property type="entry name" value="P-loop_NTPase"/>
</dbReference>
<dbReference type="GeneID" id="107219649"/>
<evidence type="ECO:0000256" key="3">
    <source>
        <dbReference type="ARBA" id="ARBA00022692"/>
    </source>
</evidence>
<evidence type="ECO:0000313" key="10">
    <source>
        <dbReference type="RefSeq" id="XP_015513420.2"/>
    </source>
</evidence>
<reference evidence="10" key="1">
    <citation type="submission" date="2025-08" db="UniProtKB">
        <authorList>
            <consortium name="RefSeq"/>
        </authorList>
    </citation>
    <scope>IDENTIFICATION</scope>
    <source>
        <tissue evidence="10">Thorax and Abdomen</tissue>
    </source>
</reference>
<dbReference type="GO" id="GO:0008146">
    <property type="term" value="F:sulfotransferase activity"/>
    <property type="evidence" value="ECO:0007669"/>
    <property type="project" value="InterPro"/>
</dbReference>
<dbReference type="KEGG" id="nlo:107219649"/>
<evidence type="ECO:0000256" key="5">
    <source>
        <dbReference type="ARBA" id="ARBA00022989"/>
    </source>
</evidence>
<dbReference type="PROSITE" id="PS51257">
    <property type="entry name" value="PROKAR_LIPOPROTEIN"/>
    <property type="match status" value="1"/>
</dbReference>
<keyword evidence="9" id="KW-1185">Reference proteome</keyword>
<evidence type="ECO:0000256" key="7">
    <source>
        <dbReference type="ARBA" id="ARBA00023136"/>
    </source>
</evidence>
<dbReference type="PANTHER" id="PTHR12129">
    <property type="entry name" value="HEPARAN SULFATE 2-O-SULFOTRANSFERASE"/>
    <property type="match status" value="1"/>
</dbReference>
<dbReference type="GO" id="GO:0000139">
    <property type="term" value="C:Golgi membrane"/>
    <property type="evidence" value="ECO:0007669"/>
    <property type="project" value="UniProtKB-SubCell"/>
</dbReference>
<gene>
    <name evidence="10" type="primary">LOC107219649</name>
</gene>
<dbReference type="AlphaFoldDB" id="A0A6J0BF15"/>
<keyword evidence="7" id="KW-0472">Membrane</keyword>
<proteinExistence type="predicted"/>
<keyword evidence="4" id="KW-0735">Signal-anchor</keyword>
<evidence type="ECO:0000256" key="4">
    <source>
        <dbReference type="ARBA" id="ARBA00022968"/>
    </source>
</evidence>
<dbReference type="PANTHER" id="PTHR12129:SF15">
    <property type="entry name" value="URONYL 2-SULFOTRANSFERASE"/>
    <property type="match status" value="1"/>
</dbReference>
<keyword evidence="5" id="KW-1133">Transmembrane helix</keyword>
<dbReference type="Proteomes" id="UP000829291">
    <property type="component" value="Chromosome 2"/>
</dbReference>
<keyword evidence="3" id="KW-0812">Transmembrane</keyword>
<keyword evidence="8" id="KW-0325">Glycoprotein</keyword>